<dbReference type="Pfam" id="PF00512">
    <property type="entry name" value="HisKA"/>
    <property type="match status" value="1"/>
</dbReference>
<dbReference type="SMART" id="SM00387">
    <property type="entry name" value="HATPase_c"/>
    <property type="match status" value="1"/>
</dbReference>
<keyword evidence="9" id="KW-1133">Transmembrane helix</keyword>
<evidence type="ECO:0000313" key="13">
    <source>
        <dbReference type="Proteomes" id="UP000824209"/>
    </source>
</evidence>
<organism evidence="12 13">
    <name type="scientific">Candidatus Ruthenibacterium avium</name>
    <dbReference type="NCBI Taxonomy" id="2838751"/>
    <lineage>
        <taxon>Bacteria</taxon>
        <taxon>Bacillati</taxon>
        <taxon>Bacillota</taxon>
        <taxon>Clostridia</taxon>
        <taxon>Eubacteriales</taxon>
        <taxon>Oscillospiraceae</taxon>
        <taxon>Ruthenibacterium</taxon>
    </lineage>
</organism>
<dbReference type="InterPro" id="IPR003594">
    <property type="entry name" value="HATPase_dom"/>
</dbReference>
<dbReference type="SMART" id="SM00304">
    <property type="entry name" value="HAMP"/>
    <property type="match status" value="1"/>
</dbReference>
<dbReference type="GO" id="GO:0016020">
    <property type="term" value="C:membrane"/>
    <property type="evidence" value="ECO:0007669"/>
    <property type="project" value="UniProtKB-SubCell"/>
</dbReference>
<evidence type="ECO:0000256" key="2">
    <source>
        <dbReference type="ARBA" id="ARBA00004370"/>
    </source>
</evidence>
<dbReference type="GO" id="GO:0000155">
    <property type="term" value="F:phosphorelay sensor kinase activity"/>
    <property type="evidence" value="ECO:0007669"/>
    <property type="project" value="InterPro"/>
</dbReference>
<dbReference type="PROSITE" id="PS50885">
    <property type="entry name" value="HAMP"/>
    <property type="match status" value="1"/>
</dbReference>
<feature type="domain" description="HAMP" evidence="11">
    <location>
        <begin position="166"/>
        <end position="218"/>
    </location>
</feature>
<evidence type="ECO:0000259" key="11">
    <source>
        <dbReference type="PROSITE" id="PS50885"/>
    </source>
</evidence>
<protein>
    <recommendedName>
        <fullName evidence="3">histidine kinase</fullName>
        <ecNumber evidence="3">2.7.13.3</ecNumber>
    </recommendedName>
</protein>
<dbReference type="Gene3D" id="1.10.287.130">
    <property type="match status" value="1"/>
</dbReference>
<dbReference type="CDD" id="cd00082">
    <property type="entry name" value="HisKA"/>
    <property type="match status" value="1"/>
</dbReference>
<dbReference type="EMBL" id="DWYA01000077">
    <property type="protein sequence ID" value="HJB40477.1"/>
    <property type="molecule type" value="Genomic_DNA"/>
</dbReference>
<dbReference type="PRINTS" id="PR00344">
    <property type="entry name" value="BCTRLSENSOR"/>
</dbReference>
<evidence type="ECO:0000313" key="12">
    <source>
        <dbReference type="EMBL" id="HJB40477.1"/>
    </source>
</evidence>
<dbReference type="InterPro" id="IPR003661">
    <property type="entry name" value="HisK_dim/P_dom"/>
</dbReference>
<keyword evidence="7" id="KW-0902">Two-component regulatory system</keyword>
<keyword evidence="5" id="KW-0808">Transferase</keyword>
<dbReference type="InterPro" id="IPR004358">
    <property type="entry name" value="Sig_transdc_His_kin-like_C"/>
</dbReference>
<name>A0A9D2M3G3_9FIRM</name>
<reference evidence="12" key="2">
    <citation type="submission" date="2021-04" db="EMBL/GenBank/DDBJ databases">
        <authorList>
            <person name="Gilroy R."/>
        </authorList>
    </citation>
    <scope>NUCLEOTIDE SEQUENCE</scope>
    <source>
        <strain evidence="12">ChiBcec8-14828</strain>
    </source>
</reference>
<dbReference type="InterPro" id="IPR003660">
    <property type="entry name" value="HAMP_dom"/>
</dbReference>
<dbReference type="SUPFAM" id="SSF55874">
    <property type="entry name" value="ATPase domain of HSP90 chaperone/DNA topoisomerase II/histidine kinase"/>
    <property type="match status" value="1"/>
</dbReference>
<dbReference type="PANTHER" id="PTHR43547">
    <property type="entry name" value="TWO-COMPONENT HISTIDINE KINASE"/>
    <property type="match status" value="1"/>
</dbReference>
<keyword evidence="9" id="KW-0812">Transmembrane</keyword>
<dbReference type="Pfam" id="PF00672">
    <property type="entry name" value="HAMP"/>
    <property type="match status" value="1"/>
</dbReference>
<keyword evidence="8 9" id="KW-0472">Membrane</keyword>
<evidence type="ECO:0000259" key="10">
    <source>
        <dbReference type="PROSITE" id="PS50109"/>
    </source>
</evidence>
<dbReference type="SUPFAM" id="SSF158472">
    <property type="entry name" value="HAMP domain-like"/>
    <property type="match status" value="1"/>
</dbReference>
<dbReference type="InterPro" id="IPR005467">
    <property type="entry name" value="His_kinase_dom"/>
</dbReference>
<proteinExistence type="predicted"/>
<comment type="subcellular location">
    <subcellularLocation>
        <location evidence="2">Membrane</location>
    </subcellularLocation>
</comment>
<keyword evidence="6 12" id="KW-0418">Kinase</keyword>
<dbReference type="SUPFAM" id="SSF47384">
    <property type="entry name" value="Homodimeric domain of signal transducing histidine kinase"/>
    <property type="match status" value="1"/>
</dbReference>
<dbReference type="AlphaFoldDB" id="A0A9D2M3G3"/>
<evidence type="ECO:0000256" key="3">
    <source>
        <dbReference type="ARBA" id="ARBA00012438"/>
    </source>
</evidence>
<reference evidence="12" key="1">
    <citation type="journal article" date="2021" name="PeerJ">
        <title>Extensive microbial diversity within the chicken gut microbiome revealed by metagenomics and culture.</title>
        <authorList>
            <person name="Gilroy R."/>
            <person name="Ravi A."/>
            <person name="Getino M."/>
            <person name="Pursley I."/>
            <person name="Horton D.L."/>
            <person name="Alikhan N.F."/>
            <person name="Baker D."/>
            <person name="Gharbi K."/>
            <person name="Hall N."/>
            <person name="Watson M."/>
            <person name="Adriaenssens E.M."/>
            <person name="Foster-Nyarko E."/>
            <person name="Jarju S."/>
            <person name="Secka A."/>
            <person name="Antonio M."/>
            <person name="Oren A."/>
            <person name="Chaudhuri R.R."/>
            <person name="La Ragione R."/>
            <person name="Hildebrand F."/>
            <person name="Pallen M.J."/>
        </authorList>
    </citation>
    <scope>NUCLEOTIDE SEQUENCE</scope>
    <source>
        <strain evidence="12">ChiBcec8-14828</strain>
    </source>
</reference>
<evidence type="ECO:0000256" key="7">
    <source>
        <dbReference type="ARBA" id="ARBA00023012"/>
    </source>
</evidence>
<dbReference type="SMART" id="SM00388">
    <property type="entry name" value="HisKA"/>
    <property type="match status" value="1"/>
</dbReference>
<evidence type="ECO:0000256" key="9">
    <source>
        <dbReference type="SAM" id="Phobius"/>
    </source>
</evidence>
<dbReference type="Pfam" id="PF02518">
    <property type="entry name" value="HATPase_c"/>
    <property type="match status" value="1"/>
</dbReference>
<evidence type="ECO:0000256" key="1">
    <source>
        <dbReference type="ARBA" id="ARBA00000085"/>
    </source>
</evidence>
<feature type="transmembrane region" description="Helical" evidence="9">
    <location>
        <begin position="142"/>
        <end position="165"/>
    </location>
</feature>
<feature type="transmembrane region" description="Helical" evidence="9">
    <location>
        <begin position="109"/>
        <end position="130"/>
    </location>
</feature>
<dbReference type="FunFam" id="3.30.565.10:FF:000006">
    <property type="entry name" value="Sensor histidine kinase WalK"/>
    <property type="match status" value="1"/>
</dbReference>
<dbReference type="PANTHER" id="PTHR43547:SF2">
    <property type="entry name" value="HYBRID SIGNAL TRANSDUCTION HISTIDINE KINASE C"/>
    <property type="match status" value="1"/>
</dbReference>
<dbReference type="CDD" id="cd06225">
    <property type="entry name" value="HAMP"/>
    <property type="match status" value="1"/>
</dbReference>
<dbReference type="Gene3D" id="6.10.340.10">
    <property type="match status" value="1"/>
</dbReference>
<accession>A0A9D2M3G3</accession>
<dbReference type="Gene3D" id="3.30.565.10">
    <property type="entry name" value="Histidine kinase-like ATPase, C-terminal domain"/>
    <property type="match status" value="1"/>
</dbReference>
<dbReference type="PROSITE" id="PS50109">
    <property type="entry name" value="HIS_KIN"/>
    <property type="match status" value="1"/>
</dbReference>
<comment type="caution">
    <text evidence="12">The sequence shown here is derived from an EMBL/GenBank/DDBJ whole genome shotgun (WGS) entry which is preliminary data.</text>
</comment>
<dbReference type="Proteomes" id="UP000824209">
    <property type="component" value="Unassembled WGS sequence"/>
</dbReference>
<evidence type="ECO:0000256" key="8">
    <source>
        <dbReference type="ARBA" id="ARBA00023136"/>
    </source>
</evidence>
<comment type="catalytic activity">
    <reaction evidence="1">
        <text>ATP + protein L-histidine = ADP + protein N-phospho-L-histidine.</text>
        <dbReference type="EC" id="2.7.13.3"/>
    </reaction>
</comment>
<feature type="domain" description="Histidine kinase" evidence="10">
    <location>
        <begin position="226"/>
        <end position="439"/>
    </location>
</feature>
<evidence type="ECO:0000256" key="6">
    <source>
        <dbReference type="ARBA" id="ARBA00022777"/>
    </source>
</evidence>
<gene>
    <name evidence="12" type="ORF">H9943_08800</name>
</gene>
<sequence length="452" mass="49731">MFLYFSISGYYEGAARTLRSRIDTLITQLSVNDASTPQSRELVLRRMVEQFAEKDKFELMLIDTQGRISVSTAGFAADKDTRAEDFAQALFDKEGIGQSIYRTSSGERVMAMSAILPFACGEILSVRLVTSMALIDKTLFSMIAVSLLVAAAVLGFTLWSGLFFIRSIVRPIGVIEANAARIARGNLDVRIDNKYDDEVGKLANAINRMAGDLEKTERMKNEFISSVSHELRTPLTSIKGWVETIRSTKDTSDPIFQRGLQVIAGETDRLYEMVEELLDFSRMQSGLVLKCQKLDLAAEVSDAVLVVEQRAGLEGVALSWEEPAEPVVVSADPGRLRQVFVNLLDNALKYSGKGTTIRLEMLEDGRSVYVNITDEGPGIAPEDLEHVKMKFYKGKGAVRGSGIGLAVVDEIVRAHGGTFDIQSEQGKGTTVTVRLPLEGRAQIANDERTKQV</sequence>
<keyword evidence="4" id="KW-0597">Phosphoprotein</keyword>
<dbReference type="EC" id="2.7.13.3" evidence="3"/>
<dbReference type="FunFam" id="1.10.287.130:FF:000001">
    <property type="entry name" value="Two-component sensor histidine kinase"/>
    <property type="match status" value="1"/>
</dbReference>
<evidence type="ECO:0000256" key="4">
    <source>
        <dbReference type="ARBA" id="ARBA00022553"/>
    </source>
</evidence>
<dbReference type="InterPro" id="IPR036890">
    <property type="entry name" value="HATPase_C_sf"/>
</dbReference>
<dbReference type="CDD" id="cd00075">
    <property type="entry name" value="HATPase"/>
    <property type="match status" value="1"/>
</dbReference>
<evidence type="ECO:0000256" key="5">
    <source>
        <dbReference type="ARBA" id="ARBA00022679"/>
    </source>
</evidence>
<dbReference type="InterPro" id="IPR036097">
    <property type="entry name" value="HisK_dim/P_sf"/>
</dbReference>